<comment type="caution">
    <text evidence="4">The sequence shown here is derived from an EMBL/GenBank/DDBJ whole genome shotgun (WGS) entry which is preliminary data.</text>
</comment>
<keyword evidence="1" id="KW-0560">Oxidoreductase</keyword>
<dbReference type="SUPFAM" id="SSF51735">
    <property type="entry name" value="NAD(P)-binding Rossmann-fold domains"/>
    <property type="match status" value="1"/>
</dbReference>
<reference evidence="4 5" key="1">
    <citation type="journal article" date="2018" name="Evol. Lett.">
        <title>Horizontal gene cluster transfer increased hallucinogenic mushroom diversity.</title>
        <authorList>
            <person name="Reynolds H.T."/>
            <person name="Vijayakumar V."/>
            <person name="Gluck-Thaler E."/>
            <person name="Korotkin H.B."/>
            <person name="Matheny P.B."/>
            <person name="Slot J.C."/>
        </authorList>
    </citation>
    <scope>NUCLEOTIDE SEQUENCE [LARGE SCALE GENOMIC DNA]</scope>
    <source>
        <strain evidence="4 5">2631</strain>
    </source>
</reference>
<evidence type="ECO:0000256" key="2">
    <source>
        <dbReference type="ARBA" id="ARBA00023445"/>
    </source>
</evidence>
<feature type="domain" description="NAD-dependent epimerase/dehydratase" evidence="3">
    <location>
        <begin position="10"/>
        <end position="190"/>
    </location>
</feature>
<dbReference type="Gene3D" id="3.40.50.720">
    <property type="entry name" value="NAD(P)-binding Rossmann-like Domain"/>
    <property type="match status" value="2"/>
</dbReference>
<dbReference type="OrthoDB" id="2735536at2759"/>
<name>A0A409XC24_PSICY</name>
<dbReference type="InterPro" id="IPR050425">
    <property type="entry name" value="NAD(P)_dehydrat-like"/>
</dbReference>
<dbReference type="PANTHER" id="PTHR10366">
    <property type="entry name" value="NAD DEPENDENT EPIMERASE/DEHYDRATASE"/>
    <property type="match status" value="1"/>
</dbReference>
<protein>
    <recommendedName>
        <fullName evidence="3">NAD-dependent epimerase/dehydratase domain-containing protein</fullName>
    </recommendedName>
</protein>
<dbReference type="AlphaFoldDB" id="A0A409XC24"/>
<dbReference type="GO" id="GO:0016616">
    <property type="term" value="F:oxidoreductase activity, acting on the CH-OH group of donors, NAD or NADP as acceptor"/>
    <property type="evidence" value="ECO:0007669"/>
    <property type="project" value="TreeGrafter"/>
</dbReference>
<dbReference type="InterPro" id="IPR001509">
    <property type="entry name" value="Epimerase_deHydtase"/>
</dbReference>
<evidence type="ECO:0000313" key="4">
    <source>
        <dbReference type="EMBL" id="PPQ88274.1"/>
    </source>
</evidence>
<dbReference type="InParanoid" id="A0A409XC24"/>
<comment type="similarity">
    <text evidence="2">Belongs to the NAD(P)-dependent epimerase/dehydratase family. Dihydroflavonol-4-reductase subfamily.</text>
</comment>
<dbReference type="STRING" id="93625.A0A409XC24"/>
<dbReference type="InterPro" id="IPR036291">
    <property type="entry name" value="NAD(P)-bd_dom_sf"/>
</dbReference>
<proteinExistence type="inferred from homology"/>
<evidence type="ECO:0000259" key="3">
    <source>
        <dbReference type="Pfam" id="PF01370"/>
    </source>
</evidence>
<dbReference type="Proteomes" id="UP000283269">
    <property type="component" value="Unassembled WGS sequence"/>
</dbReference>
<dbReference type="Pfam" id="PF01370">
    <property type="entry name" value="Epimerase"/>
    <property type="match status" value="1"/>
</dbReference>
<keyword evidence="5" id="KW-1185">Reference proteome</keyword>
<sequence length="404" mass="44861">MPTITKGDKVLVSGANGYIAMWAVYLFLERGYSVRGTVRSEDKAKFMKDYFNSIGLGDKLETFIVEDIVKEGAFDEAVKGVDAIAHMASPFHANVKDPEEFLRPAVQGTVGILKSAVKNGDKVKRVVITSSCASIMSPPDKPTKFSELDWNTLSPKQVEEQGSNTPPMTIYRASKTLAEKGAWEYHEKHKNEVQWDLAVINPPFVSTLPRNFENPCWADKPFDDSTKEALSDSNSWVDVRDTALGHVLALEKSEAGGERIITTEGGYIWQEWLAAANSISPSPISSHKLPVGHPEILDGTRVINISYDKSKEQRILGIKFHTKLETTKDTLEDFARRAISKRDKVLVTGTNGYIAMWTERLLLERAVRGTVHSEVEAKSVKKYFASLGCGDRLKLAIVDNISKV</sequence>
<evidence type="ECO:0000313" key="5">
    <source>
        <dbReference type="Proteomes" id="UP000283269"/>
    </source>
</evidence>
<dbReference type="PANTHER" id="PTHR10366:SF564">
    <property type="entry name" value="STEROL-4-ALPHA-CARBOXYLATE 3-DEHYDROGENASE, DECARBOXYLATING"/>
    <property type="match status" value="1"/>
</dbReference>
<dbReference type="EMBL" id="NHYD01002117">
    <property type="protein sequence ID" value="PPQ88274.1"/>
    <property type="molecule type" value="Genomic_DNA"/>
</dbReference>
<accession>A0A409XC24</accession>
<evidence type="ECO:0000256" key="1">
    <source>
        <dbReference type="ARBA" id="ARBA00023002"/>
    </source>
</evidence>
<dbReference type="FunCoup" id="A0A409XC24">
    <property type="interactions" value="66"/>
</dbReference>
<gene>
    <name evidence="4" type="ORF">CVT25_005437</name>
</gene>
<organism evidence="4 5">
    <name type="scientific">Psilocybe cyanescens</name>
    <dbReference type="NCBI Taxonomy" id="93625"/>
    <lineage>
        <taxon>Eukaryota</taxon>
        <taxon>Fungi</taxon>
        <taxon>Dikarya</taxon>
        <taxon>Basidiomycota</taxon>
        <taxon>Agaricomycotina</taxon>
        <taxon>Agaricomycetes</taxon>
        <taxon>Agaricomycetidae</taxon>
        <taxon>Agaricales</taxon>
        <taxon>Agaricineae</taxon>
        <taxon>Strophariaceae</taxon>
        <taxon>Psilocybe</taxon>
    </lineage>
</organism>